<gene>
    <name evidence="1" type="ORF">XAP6984_590002</name>
    <name evidence="2" type="ORF">XAP7430_550002</name>
</gene>
<evidence type="ECO:0000313" key="2">
    <source>
        <dbReference type="EMBL" id="SON91351.1"/>
    </source>
</evidence>
<dbReference type="AlphaFoldDB" id="A0AB38E301"/>
<reference evidence="3 4" key="1">
    <citation type="submission" date="2017-10" db="EMBL/GenBank/DDBJ databases">
        <authorList>
            <person name="Regsiter A."/>
            <person name="William W."/>
        </authorList>
    </citation>
    <scope>NUCLEOTIDE SEQUENCE [LARGE SCALE GENOMIC DNA]</scope>
    <source>
        <strain evidence="1 4">CFBP6984</strain>
        <strain evidence="2 3">CFBP7430</strain>
    </source>
</reference>
<name>A0AB38E301_XANCH</name>
<evidence type="ECO:0000313" key="1">
    <source>
        <dbReference type="EMBL" id="SON84785.1"/>
    </source>
</evidence>
<accession>A0AB38E301</accession>
<dbReference type="EMBL" id="OCYT01000116">
    <property type="protein sequence ID" value="SON84785.1"/>
    <property type="molecule type" value="Genomic_DNA"/>
</dbReference>
<sequence length="144" mass="15773">MEVQRNARTRTQRMRYQKLLKLLAGLAGVMLAATGALLVALVAAGQVREGRTGALSIAEELHNVSLGLHQLDTSKIDPVVQKWIATLDRNMDTTCGRTGAVKARMFTTDDQIEISHPVDELAHWFDSEDGLKNLVKPTPLRSAA</sequence>
<evidence type="ECO:0000313" key="3">
    <source>
        <dbReference type="Proteomes" id="UP000234166"/>
    </source>
</evidence>
<organism evidence="2 3">
    <name type="scientific">Xanthomonas campestris pv. phaseoli</name>
    <dbReference type="NCBI Taxonomy" id="317013"/>
    <lineage>
        <taxon>Bacteria</taxon>
        <taxon>Pseudomonadati</taxon>
        <taxon>Pseudomonadota</taxon>
        <taxon>Gammaproteobacteria</taxon>
        <taxon>Lysobacterales</taxon>
        <taxon>Lysobacteraceae</taxon>
        <taxon>Xanthomonas</taxon>
    </lineage>
</organism>
<protein>
    <submittedName>
        <fullName evidence="2">Uncharacterized protein</fullName>
    </submittedName>
</protein>
<dbReference type="EMBL" id="OCYS01000111">
    <property type="protein sequence ID" value="SON91351.1"/>
    <property type="molecule type" value="Genomic_DNA"/>
</dbReference>
<dbReference type="Proteomes" id="UP000234166">
    <property type="component" value="Unassembled WGS sequence"/>
</dbReference>
<proteinExistence type="predicted"/>
<comment type="caution">
    <text evidence="2">The sequence shown here is derived from an EMBL/GenBank/DDBJ whole genome shotgun (WGS) entry which is preliminary data.</text>
</comment>
<evidence type="ECO:0000313" key="4">
    <source>
        <dbReference type="Proteomes" id="UP000234181"/>
    </source>
</evidence>
<keyword evidence="4" id="KW-1185">Reference proteome</keyword>
<dbReference type="Proteomes" id="UP000234181">
    <property type="component" value="Unassembled WGS sequence"/>
</dbReference>